<dbReference type="EMBL" id="GBRH01164280">
    <property type="protein sequence ID" value="JAE33616.1"/>
    <property type="molecule type" value="Transcribed_RNA"/>
</dbReference>
<protein>
    <submittedName>
        <fullName evidence="1">Uncharacterized protein</fullName>
    </submittedName>
</protein>
<name>A0A0A9HFL3_ARUDO</name>
<reference evidence="1" key="1">
    <citation type="submission" date="2014-09" db="EMBL/GenBank/DDBJ databases">
        <authorList>
            <person name="Magalhaes I.L.F."/>
            <person name="Oliveira U."/>
            <person name="Santos F.R."/>
            <person name="Vidigal T.H.D.A."/>
            <person name="Brescovit A.D."/>
            <person name="Santos A.J."/>
        </authorList>
    </citation>
    <scope>NUCLEOTIDE SEQUENCE</scope>
    <source>
        <tissue evidence="1">Shoot tissue taken approximately 20 cm above the soil surface</tissue>
    </source>
</reference>
<proteinExistence type="predicted"/>
<dbReference type="AlphaFoldDB" id="A0A0A9HFL3"/>
<reference evidence="1" key="2">
    <citation type="journal article" date="2015" name="Data Brief">
        <title>Shoot transcriptome of the giant reed, Arundo donax.</title>
        <authorList>
            <person name="Barrero R.A."/>
            <person name="Guerrero F.D."/>
            <person name="Moolhuijzen P."/>
            <person name="Goolsby J.A."/>
            <person name="Tidwell J."/>
            <person name="Bellgard S.E."/>
            <person name="Bellgard M.I."/>
        </authorList>
    </citation>
    <scope>NUCLEOTIDE SEQUENCE</scope>
    <source>
        <tissue evidence="1">Shoot tissue taken approximately 20 cm above the soil surface</tissue>
    </source>
</reference>
<sequence>MLKEFKCIIFEEIKNCIKESVKLHNDFDQNTSIFYKNCLLHIYMKMPLCL</sequence>
<accession>A0A0A9HFL3</accession>
<organism evidence="1">
    <name type="scientific">Arundo donax</name>
    <name type="common">Giant reed</name>
    <name type="synonym">Donax arundinaceus</name>
    <dbReference type="NCBI Taxonomy" id="35708"/>
    <lineage>
        <taxon>Eukaryota</taxon>
        <taxon>Viridiplantae</taxon>
        <taxon>Streptophyta</taxon>
        <taxon>Embryophyta</taxon>
        <taxon>Tracheophyta</taxon>
        <taxon>Spermatophyta</taxon>
        <taxon>Magnoliopsida</taxon>
        <taxon>Liliopsida</taxon>
        <taxon>Poales</taxon>
        <taxon>Poaceae</taxon>
        <taxon>PACMAD clade</taxon>
        <taxon>Arundinoideae</taxon>
        <taxon>Arundineae</taxon>
        <taxon>Arundo</taxon>
    </lineage>
</organism>
<evidence type="ECO:0000313" key="1">
    <source>
        <dbReference type="EMBL" id="JAE33616.1"/>
    </source>
</evidence>